<sequence length="66" mass="7759">MNWDQIEGKWTQFKGKAKEKWGDITDDDLDKIDGKRDQLVGKLQEKYGYAKDQAEKEVDEFSSSMR</sequence>
<dbReference type="Pfam" id="PF05532">
    <property type="entry name" value="CsbD"/>
    <property type="match status" value="1"/>
</dbReference>
<name>A0A086Y855_9RHOB</name>
<dbReference type="Gene3D" id="1.10.1470.10">
    <property type="entry name" value="YjbJ"/>
    <property type="match status" value="1"/>
</dbReference>
<gene>
    <name evidence="2" type="ORF">CN97_12945</name>
</gene>
<dbReference type="EMBL" id="JGYG01000003">
    <property type="protein sequence ID" value="KFI30455.1"/>
    <property type="molecule type" value="Genomic_DNA"/>
</dbReference>
<proteinExistence type="inferred from homology"/>
<dbReference type="InterPro" id="IPR050423">
    <property type="entry name" value="UPF0337_stress_rsp"/>
</dbReference>
<dbReference type="eggNOG" id="COG3237">
    <property type="taxonomic scope" value="Bacteria"/>
</dbReference>
<accession>A0A086Y855</accession>
<comment type="similarity">
    <text evidence="1">Belongs to the UPF0337 (CsbD) family.</text>
</comment>
<organism evidence="2 3">
    <name type="scientific">Haematobacter massiliensis</name>
    <dbReference type="NCBI Taxonomy" id="195105"/>
    <lineage>
        <taxon>Bacteria</taxon>
        <taxon>Pseudomonadati</taxon>
        <taxon>Pseudomonadota</taxon>
        <taxon>Alphaproteobacteria</taxon>
        <taxon>Rhodobacterales</taxon>
        <taxon>Paracoccaceae</taxon>
        <taxon>Haematobacter</taxon>
    </lineage>
</organism>
<evidence type="ECO:0000313" key="2">
    <source>
        <dbReference type="EMBL" id="KFI30455.1"/>
    </source>
</evidence>
<dbReference type="PANTHER" id="PTHR34977:SF1">
    <property type="entry name" value="UPF0337 PROTEIN YJBJ"/>
    <property type="match status" value="1"/>
</dbReference>
<comment type="caution">
    <text evidence="2">The sequence shown here is derived from an EMBL/GenBank/DDBJ whole genome shotgun (WGS) entry which is preliminary data.</text>
</comment>
<dbReference type="PANTHER" id="PTHR34977">
    <property type="entry name" value="UPF0337 PROTEIN YJBJ"/>
    <property type="match status" value="1"/>
</dbReference>
<evidence type="ECO:0000256" key="1">
    <source>
        <dbReference type="ARBA" id="ARBA00009129"/>
    </source>
</evidence>
<reference evidence="2 3" key="1">
    <citation type="submission" date="2014-03" db="EMBL/GenBank/DDBJ databases">
        <title>Genome of Haematobacter massiliensis CCUG 47968.</title>
        <authorList>
            <person name="Wang D."/>
            <person name="Wang G."/>
        </authorList>
    </citation>
    <scope>NUCLEOTIDE SEQUENCE [LARGE SCALE GENOMIC DNA]</scope>
    <source>
        <strain evidence="2 3">CCUG 47968</strain>
    </source>
</reference>
<dbReference type="InterPro" id="IPR008462">
    <property type="entry name" value="CsbD"/>
</dbReference>
<dbReference type="InterPro" id="IPR036629">
    <property type="entry name" value="YjbJ_sf"/>
</dbReference>
<evidence type="ECO:0000313" key="3">
    <source>
        <dbReference type="Proteomes" id="UP000028826"/>
    </source>
</evidence>
<dbReference type="InterPro" id="IPR026042">
    <property type="entry name" value="YjbJ"/>
</dbReference>
<dbReference type="AlphaFoldDB" id="A0A086Y855"/>
<dbReference type="SUPFAM" id="SSF69047">
    <property type="entry name" value="Hypothetical protein YjbJ"/>
    <property type="match status" value="1"/>
</dbReference>
<dbReference type="RefSeq" id="WP_035709007.1">
    <property type="nucleotide sequence ID" value="NZ_CAMIFG010000007.1"/>
</dbReference>
<dbReference type="Proteomes" id="UP000028826">
    <property type="component" value="Unassembled WGS sequence"/>
</dbReference>
<protein>
    <submittedName>
        <fullName evidence="2">Uncharacterized protein</fullName>
    </submittedName>
</protein>
<keyword evidence="3" id="KW-1185">Reference proteome</keyword>
<dbReference type="STRING" id="195105.CN97_12945"/>
<dbReference type="PIRSF" id="PIRSF039008">
    <property type="entry name" value="YjbJ"/>
    <property type="match status" value="1"/>
</dbReference>